<protein>
    <submittedName>
        <fullName evidence="1">Uncharacterized protein</fullName>
    </submittedName>
</protein>
<reference evidence="2" key="1">
    <citation type="journal article" date="2017" name="Nat. Commun.">
        <title>The asparagus genome sheds light on the origin and evolution of a young Y chromosome.</title>
        <authorList>
            <person name="Harkess A."/>
            <person name="Zhou J."/>
            <person name="Xu C."/>
            <person name="Bowers J.E."/>
            <person name="Van der Hulst R."/>
            <person name="Ayyampalayam S."/>
            <person name="Mercati F."/>
            <person name="Riccardi P."/>
            <person name="McKain M.R."/>
            <person name="Kakrana A."/>
            <person name="Tang H."/>
            <person name="Ray J."/>
            <person name="Groenendijk J."/>
            <person name="Arikit S."/>
            <person name="Mathioni S.M."/>
            <person name="Nakano M."/>
            <person name="Shan H."/>
            <person name="Telgmann-Rauber A."/>
            <person name="Kanno A."/>
            <person name="Yue Z."/>
            <person name="Chen H."/>
            <person name="Li W."/>
            <person name="Chen Y."/>
            <person name="Xu X."/>
            <person name="Zhang Y."/>
            <person name="Luo S."/>
            <person name="Chen H."/>
            <person name="Gao J."/>
            <person name="Mao Z."/>
            <person name="Pires J.C."/>
            <person name="Luo M."/>
            <person name="Kudrna D."/>
            <person name="Wing R.A."/>
            <person name="Meyers B.C."/>
            <person name="Yi K."/>
            <person name="Kong H."/>
            <person name="Lavrijsen P."/>
            <person name="Sunseri F."/>
            <person name="Falavigna A."/>
            <person name="Ye Y."/>
            <person name="Leebens-Mack J.H."/>
            <person name="Chen G."/>
        </authorList>
    </citation>
    <scope>NUCLEOTIDE SEQUENCE [LARGE SCALE GENOMIC DNA]</scope>
    <source>
        <strain evidence="2">cv. DH0086</strain>
    </source>
</reference>
<keyword evidence="2" id="KW-1185">Reference proteome</keyword>
<proteinExistence type="predicted"/>
<sequence>MRAVAAVGDGLGGRPGALMAAVLAGDGAGVSVAYARVDGVRRPVTTWPTDSGRVSGGVAATVAGPVLMAWPAHGNRGPWCRWGNGGGVVGGGREGWKATAVAGRRGCGRGAAAWCGGCERGGGAADGPSQRAAAADTVRCYGGG</sequence>
<organism evidence="1 2">
    <name type="scientific">Asparagus officinalis</name>
    <name type="common">Garden asparagus</name>
    <dbReference type="NCBI Taxonomy" id="4686"/>
    <lineage>
        <taxon>Eukaryota</taxon>
        <taxon>Viridiplantae</taxon>
        <taxon>Streptophyta</taxon>
        <taxon>Embryophyta</taxon>
        <taxon>Tracheophyta</taxon>
        <taxon>Spermatophyta</taxon>
        <taxon>Magnoliopsida</taxon>
        <taxon>Liliopsida</taxon>
        <taxon>Asparagales</taxon>
        <taxon>Asparagaceae</taxon>
        <taxon>Asparagoideae</taxon>
        <taxon>Asparagus</taxon>
    </lineage>
</organism>
<dbReference type="AlphaFoldDB" id="A0A5P1ELT2"/>
<dbReference type="Proteomes" id="UP000243459">
    <property type="component" value="Chromosome 6"/>
</dbReference>
<dbReference type="EMBL" id="CM007386">
    <property type="protein sequence ID" value="ONK66968.1"/>
    <property type="molecule type" value="Genomic_DNA"/>
</dbReference>
<evidence type="ECO:0000313" key="2">
    <source>
        <dbReference type="Proteomes" id="UP000243459"/>
    </source>
</evidence>
<evidence type="ECO:0000313" key="1">
    <source>
        <dbReference type="EMBL" id="ONK66968.1"/>
    </source>
</evidence>
<name>A0A5P1ELT2_ASPOF</name>
<dbReference type="Gramene" id="ONK66968">
    <property type="protein sequence ID" value="ONK66968"/>
    <property type="gene ID" value="A4U43_C06F14100"/>
</dbReference>
<accession>A0A5P1ELT2</accession>
<gene>
    <name evidence="1" type="ORF">A4U43_C06F14100</name>
</gene>